<sequence length="182" mass="20287">MIFIDTYISGVVIVEPTLHCDGRGYFFESYNQRDFAAHGIATDFVQDNQSQSVYGTIRGLHFQRGEHAQAKYIRVLSGRIRDVVVDLRPGSPSYGRHLTVDLSAENLRGLYIPPGFAHGFAVLSESAVISYKCDHFYCRAAEGGIRYDDPDLDIDWGVPSAAAVLSDKDRALPSFKEYQPCC</sequence>
<accession>A0AAE3VFE3</accession>
<dbReference type="SUPFAM" id="SSF51182">
    <property type="entry name" value="RmlC-like cupins"/>
    <property type="match status" value="1"/>
</dbReference>
<evidence type="ECO:0000313" key="9">
    <source>
        <dbReference type="Proteomes" id="UP001238163"/>
    </source>
</evidence>
<dbReference type="EC" id="5.1.3.13" evidence="3 7"/>
<protein>
    <recommendedName>
        <fullName evidence="4 7">dTDP-4-dehydrorhamnose 3,5-epimerase</fullName>
        <ecNumber evidence="3 7">5.1.3.13</ecNumber>
    </recommendedName>
    <alternativeName>
        <fullName evidence="7">Thymidine diphospho-4-keto-rhamnose 3,5-epimerase</fullName>
    </alternativeName>
</protein>
<dbReference type="InterPro" id="IPR011051">
    <property type="entry name" value="RmlC_Cupin_sf"/>
</dbReference>
<dbReference type="NCBIfam" id="TIGR01221">
    <property type="entry name" value="rmlC"/>
    <property type="match status" value="1"/>
</dbReference>
<feature type="active site" description="Proton donor" evidence="5">
    <location>
        <position position="131"/>
    </location>
</feature>
<organism evidence="8 9">
    <name type="scientific">Oligosphaera ethanolica</name>
    <dbReference type="NCBI Taxonomy" id="760260"/>
    <lineage>
        <taxon>Bacteria</taxon>
        <taxon>Pseudomonadati</taxon>
        <taxon>Lentisphaerota</taxon>
        <taxon>Oligosphaeria</taxon>
        <taxon>Oligosphaerales</taxon>
        <taxon>Oligosphaeraceae</taxon>
        <taxon>Oligosphaera</taxon>
    </lineage>
</organism>
<gene>
    <name evidence="8" type="ORF">J3R75_001518</name>
</gene>
<dbReference type="GO" id="GO:0019305">
    <property type="term" value="P:dTDP-rhamnose biosynthetic process"/>
    <property type="evidence" value="ECO:0007669"/>
    <property type="project" value="UniProtKB-UniRule"/>
</dbReference>
<evidence type="ECO:0000256" key="5">
    <source>
        <dbReference type="PIRSR" id="PIRSR600888-1"/>
    </source>
</evidence>
<comment type="subunit">
    <text evidence="7">Homodimer.</text>
</comment>
<evidence type="ECO:0000256" key="3">
    <source>
        <dbReference type="ARBA" id="ARBA00012098"/>
    </source>
</evidence>
<dbReference type="GO" id="GO:0008830">
    <property type="term" value="F:dTDP-4-dehydrorhamnose 3,5-epimerase activity"/>
    <property type="evidence" value="ECO:0007669"/>
    <property type="project" value="UniProtKB-UniRule"/>
</dbReference>
<dbReference type="Gene3D" id="2.60.120.10">
    <property type="entry name" value="Jelly Rolls"/>
    <property type="match status" value="1"/>
</dbReference>
<evidence type="ECO:0000256" key="6">
    <source>
        <dbReference type="PIRSR" id="PIRSR600888-3"/>
    </source>
</evidence>
<dbReference type="GO" id="GO:0000271">
    <property type="term" value="P:polysaccharide biosynthetic process"/>
    <property type="evidence" value="ECO:0007669"/>
    <property type="project" value="TreeGrafter"/>
</dbReference>
<evidence type="ECO:0000256" key="2">
    <source>
        <dbReference type="ARBA" id="ARBA00001997"/>
    </source>
</evidence>
<feature type="site" description="Participates in a stacking interaction with the thymidine ring of dTDP-4-oxo-6-deoxyglucose" evidence="6">
    <location>
        <position position="137"/>
    </location>
</feature>
<keyword evidence="7 8" id="KW-0413">Isomerase</keyword>
<name>A0AAE3VFE3_9BACT</name>
<dbReference type="GO" id="GO:0005829">
    <property type="term" value="C:cytosol"/>
    <property type="evidence" value="ECO:0007669"/>
    <property type="project" value="TreeGrafter"/>
</dbReference>
<comment type="catalytic activity">
    <reaction evidence="1 7">
        <text>dTDP-4-dehydro-6-deoxy-alpha-D-glucose = dTDP-4-dehydro-beta-L-rhamnose</text>
        <dbReference type="Rhea" id="RHEA:16969"/>
        <dbReference type="ChEBI" id="CHEBI:57649"/>
        <dbReference type="ChEBI" id="CHEBI:62830"/>
        <dbReference type="EC" id="5.1.3.13"/>
    </reaction>
</comment>
<comment type="function">
    <text evidence="2 7">Catalyzes the epimerization of the C3' and C5'positions of dTDP-6-deoxy-D-xylo-4-hexulose, forming dTDP-6-deoxy-L-lyxo-4-hexulose.</text>
</comment>
<dbReference type="RefSeq" id="WP_307260830.1">
    <property type="nucleotide sequence ID" value="NZ_JAUSVL010000001.1"/>
</dbReference>
<evidence type="ECO:0000256" key="7">
    <source>
        <dbReference type="RuleBase" id="RU364069"/>
    </source>
</evidence>
<evidence type="ECO:0000256" key="1">
    <source>
        <dbReference type="ARBA" id="ARBA00001298"/>
    </source>
</evidence>
<dbReference type="EMBL" id="JAUSVL010000001">
    <property type="protein sequence ID" value="MDQ0289411.1"/>
    <property type="molecule type" value="Genomic_DNA"/>
</dbReference>
<evidence type="ECO:0000313" key="8">
    <source>
        <dbReference type="EMBL" id="MDQ0289411.1"/>
    </source>
</evidence>
<proteinExistence type="inferred from homology"/>
<keyword evidence="9" id="KW-1185">Reference proteome</keyword>
<comment type="pathway">
    <text evidence="7">Carbohydrate biosynthesis; dTDP-L-rhamnose biosynthesis.</text>
</comment>
<dbReference type="Pfam" id="PF00908">
    <property type="entry name" value="dTDP_sugar_isom"/>
    <property type="match status" value="1"/>
</dbReference>
<feature type="active site" description="Proton acceptor" evidence="5">
    <location>
        <position position="61"/>
    </location>
</feature>
<dbReference type="CDD" id="cd00438">
    <property type="entry name" value="cupin_RmlC"/>
    <property type="match status" value="1"/>
</dbReference>
<dbReference type="PANTHER" id="PTHR21047">
    <property type="entry name" value="DTDP-6-DEOXY-D-GLUCOSE-3,5 EPIMERASE"/>
    <property type="match status" value="1"/>
</dbReference>
<dbReference type="AlphaFoldDB" id="A0AAE3VFE3"/>
<dbReference type="PANTHER" id="PTHR21047:SF2">
    <property type="entry name" value="THYMIDINE DIPHOSPHO-4-KETO-RHAMNOSE 3,5-EPIMERASE"/>
    <property type="match status" value="1"/>
</dbReference>
<dbReference type="Proteomes" id="UP001238163">
    <property type="component" value="Unassembled WGS sequence"/>
</dbReference>
<evidence type="ECO:0000256" key="4">
    <source>
        <dbReference type="ARBA" id="ARBA00019595"/>
    </source>
</evidence>
<comment type="caution">
    <text evidence="8">The sequence shown here is derived from an EMBL/GenBank/DDBJ whole genome shotgun (WGS) entry which is preliminary data.</text>
</comment>
<dbReference type="InterPro" id="IPR014710">
    <property type="entry name" value="RmlC-like_jellyroll"/>
</dbReference>
<reference evidence="8" key="1">
    <citation type="submission" date="2023-07" db="EMBL/GenBank/DDBJ databases">
        <title>Genomic Encyclopedia of Type Strains, Phase IV (KMG-IV): sequencing the most valuable type-strain genomes for metagenomic binning, comparative biology and taxonomic classification.</title>
        <authorList>
            <person name="Goeker M."/>
        </authorList>
    </citation>
    <scope>NUCLEOTIDE SEQUENCE</scope>
    <source>
        <strain evidence="8">DSM 24202</strain>
    </source>
</reference>
<dbReference type="InterPro" id="IPR000888">
    <property type="entry name" value="RmlC-like"/>
</dbReference>
<comment type="similarity">
    <text evidence="7">Belongs to the dTDP-4-dehydrorhamnose 3,5-epimerase family.</text>
</comment>